<proteinExistence type="predicted"/>
<dbReference type="RefSeq" id="WP_377564260.1">
    <property type="nucleotide sequence ID" value="NZ_CP087715.1"/>
</dbReference>
<sequence>MSEILVESVRHLKSHILEITFNDGHKQIVDFAPFIFSVGHPDYEQYKSEKKFLEYEIVDGNLNWDDYTMIFPVEDLYANKILRSA</sequence>
<evidence type="ECO:0000313" key="2">
    <source>
        <dbReference type="Proteomes" id="UP001597264"/>
    </source>
</evidence>
<comment type="caution">
    <text evidence="1">The sequence shown here is derived from an EMBL/GenBank/DDBJ whole genome shotgun (WGS) entry which is preliminary data.</text>
</comment>
<dbReference type="InterPro" id="IPR018841">
    <property type="entry name" value="DUF2442"/>
</dbReference>
<organism evidence="1 2">
    <name type="scientific">Microbulbifer celer</name>
    <dbReference type="NCBI Taxonomy" id="435905"/>
    <lineage>
        <taxon>Bacteria</taxon>
        <taxon>Pseudomonadati</taxon>
        <taxon>Pseudomonadota</taxon>
        <taxon>Gammaproteobacteria</taxon>
        <taxon>Cellvibrionales</taxon>
        <taxon>Microbulbiferaceae</taxon>
        <taxon>Microbulbifer</taxon>
    </lineage>
</organism>
<dbReference type="InterPro" id="IPR036782">
    <property type="entry name" value="NE0471-like_N"/>
</dbReference>
<dbReference type="Proteomes" id="UP001597264">
    <property type="component" value="Unassembled WGS sequence"/>
</dbReference>
<accession>A0ABW3UCM6</accession>
<protein>
    <submittedName>
        <fullName evidence="1">DUF2442 domain-containing protein</fullName>
    </submittedName>
</protein>
<name>A0ABW3UCM6_9GAMM</name>
<dbReference type="Pfam" id="PF10387">
    <property type="entry name" value="DUF2442"/>
    <property type="match status" value="1"/>
</dbReference>
<dbReference type="Gene3D" id="3.30.2020.10">
    <property type="entry name" value="NE0471-like N-terminal domain"/>
    <property type="match status" value="1"/>
</dbReference>
<reference evidence="2" key="1">
    <citation type="journal article" date="2019" name="Int. J. Syst. Evol. Microbiol.">
        <title>The Global Catalogue of Microorganisms (GCM) 10K type strain sequencing project: providing services to taxonomists for standard genome sequencing and annotation.</title>
        <authorList>
            <consortium name="The Broad Institute Genomics Platform"/>
            <consortium name="The Broad Institute Genome Sequencing Center for Infectious Disease"/>
            <person name="Wu L."/>
            <person name="Ma J."/>
        </authorList>
    </citation>
    <scope>NUCLEOTIDE SEQUENCE [LARGE SCALE GENOMIC DNA]</scope>
    <source>
        <strain evidence="2">CCUG 54356</strain>
    </source>
</reference>
<dbReference type="EMBL" id="JBHTLR010000020">
    <property type="protein sequence ID" value="MFD1217952.1"/>
    <property type="molecule type" value="Genomic_DNA"/>
</dbReference>
<gene>
    <name evidence="1" type="ORF">ACFQ2X_15210</name>
</gene>
<dbReference type="SUPFAM" id="SSF143880">
    <property type="entry name" value="NE0471 N-terminal domain-like"/>
    <property type="match status" value="1"/>
</dbReference>
<keyword evidence="2" id="KW-1185">Reference proteome</keyword>
<evidence type="ECO:0000313" key="1">
    <source>
        <dbReference type="EMBL" id="MFD1217952.1"/>
    </source>
</evidence>